<feature type="domain" description="HTH myb-type" evidence="6">
    <location>
        <begin position="97"/>
        <end position="157"/>
    </location>
</feature>
<dbReference type="AlphaFoldDB" id="A0A6J1KSX3"/>
<evidence type="ECO:0000256" key="5">
    <source>
        <dbReference type="SAM" id="MobiDB-lite"/>
    </source>
</evidence>
<keyword evidence="3" id="KW-0804">Transcription</keyword>
<dbReference type="OrthoDB" id="551907at2759"/>
<accession>A0A6J1KSX3</accession>
<name>A0A6J1KSX3_CUCMA</name>
<dbReference type="Gene3D" id="1.10.10.60">
    <property type="entry name" value="Homeodomain-like"/>
    <property type="match status" value="1"/>
</dbReference>
<sequence length="308" mass="35570">MYCSNLLLNFRDRQKWDGTDERRASRAEEKFDPLSSRKCSLIDLNEEARVEDGDHDTNVVVEQNEERKKYGSTSIQNANNSSREENARRTTVRQYVRSKVPRLRWTPELHLNFVNAVERLGGQERATPKLVLQLMNVKGLSIAHVKSHLQMYRSKKLDQTGQVIGEACNGVMHGGYFNSSNNGIMSLLLQQPTRHSCCHPVLTRHLHSHFGTARTTLFAPYHGRPYSQVLEQKSRWSSLGERAWKMRRMNDPTASHGKIRELRGNYWEEGSVEAMKKRREEWEPELQLGLSYTKSNSNKEITTELSLS</sequence>
<gene>
    <name evidence="8" type="primary">LOC111496947</name>
</gene>
<feature type="region of interest" description="Disordered" evidence="5">
    <location>
        <begin position="63"/>
        <end position="90"/>
    </location>
</feature>
<dbReference type="GO" id="GO:0003700">
    <property type="term" value="F:DNA-binding transcription factor activity"/>
    <property type="evidence" value="ECO:0007669"/>
    <property type="project" value="InterPro"/>
</dbReference>
<evidence type="ECO:0000313" key="8">
    <source>
        <dbReference type="RefSeq" id="XP_023003294.1"/>
    </source>
</evidence>
<dbReference type="PANTHER" id="PTHR31314">
    <property type="entry name" value="MYB FAMILY TRANSCRIPTION FACTOR PHL7-LIKE"/>
    <property type="match status" value="1"/>
</dbReference>
<dbReference type="FunFam" id="1.10.10.60:FF:000002">
    <property type="entry name" value="Myb family transcription factor"/>
    <property type="match status" value="1"/>
</dbReference>
<dbReference type="RefSeq" id="XP_023003294.1">
    <property type="nucleotide sequence ID" value="XM_023147526.1"/>
</dbReference>
<keyword evidence="2" id="KW-0805">Transcription regulation</keyword>
<keyword evidence="7" id="KW-1185">Reference proteome</keyword>
<evidence type="ECO:0000259" key="6">
    <source>
        <dbReference type="PROSITE" id="PS51294"/>
    </source>
</evidence>
<reference evidence="8" key="1">
    <citation type="submission" date="2025-08" db="UniProtKB">
        <authorList>
            <consortium name="RefSeq"/>
        </authorList>
    </citation>
    <scope>IDENTIFICATION</scope>
    <source>
        <tissue evidence="8">Young leaves</tissue>
    </source>
</reference>
<dbReference type="PANTHER" id="PTHR31314:SF164">
    <property type="entry name" value="HTH MYB-TYPE DOMAIN-CONTAINING PROTEIN"/>
    <property type="match status" value="1"/>
</dbReference>
<keyword evidence="4" id="KW-0539">Nucleus</keyword>
<evidence type="ECO:0000256" key="4">
    <source>
        <dbReference type="ARBA" id="ARBA00023242"/>
    </source>
</evidence>
<dbReference type="Proteomes" id="UP000504608">
    <property type="component" value="Unplaced"/>
</dbReference>
<comment type="subcellular location">
    <subcellularLocation>
        <location evidence="1">Nucleus</location>
    </subcellularLocation>
</comment>
<dbReference type="Pfam" id="PF00249">
    <property type="entry name" value="Myb_DNA-binding"/>
    <property type="match status" value="1"/>
</dbReference>
<organism evidence="7 8">
    <name type="scientific">Cucurbita maxima</name>
    <name type="common">Pumpkin</name>
    <name type="synonym">Winter squash</name>
    <dbReference type="NCBI Taxonomy" id="3661"/>
    <lineage>
        <taxon>Eukaryota</taxon>
        <taxon>Viridiplantae</taxon>
        <taxon>Streptophyta</taxon>
        <taxon>Embryophyta</taxon>
        <taxon>Tracheophyta</taxon>
        <taxon>Spermatophyta</taxon>
        <taxon>Magnoliopsida</taxon>
        <taxon>eudicotyledons</taxon>
        <taxon>Gunneridae</taxon>
        <taxon>Pentapetalae</taxon>
        <taxon>rosids</taxon>
        <taxon>fabids</taxon>
        <taxon>Cucurbitales</taxon>
        <taxon>Cucurbitaceae</taxon>
        <taxon>Cucurbiteae</taxon>
        <taxon>Cucurbita</taxon>
    </lineage>
</organism>
<evidence type="ECO:0000256" key="2">
    <source>
        <dbReference type="ARBA" id="ARBA00023015"/>
    </source>
</evidence>
<proteinExistence type="predicted"/>
<dbReference type="NCBIfam" id="TIGR01557">
    <property type="entry name" value="myb_SHAQKYF"/>
    <property type="match status" value="1"/>
</dbReference>
<dbReference type="InterPro" id="IPR017930">
    <property type="entry name" value="Myb_dom"/>
</dbReference>
<evidence type="ECO:0000313" key="7">
    <source>
        <dbReference type="Proteomes" id="UP000504608"/>
    </source>
</evidence>
<dbReference type="KEGG" id="cmax:111496947"/>
<dbReference type="GO" id="GO:0003677">
    <property type="term" value="F:DNA binding"/>
    <property type="evidence" value="ECO:0007669"/>
    <property type="project" value="InterPro"/>
</dbReference>
<dbReference type="InterPro" id="IPR046955">
    <property type="entry name" value="PHR1-like"/>
</dbReference>
<evidence type="ECO:0000256" key="3">
    <source>
        <dbReference type="ARBA" id="ARBA00023163"/>
    </source>
</evidence>
<dbReference type="InterPro" id="IPR006447">
    <property type="entry name" value="Myb_dom_plants"/>
</dbReference>
<dbReference type="SUPFAM" id="SSF46689">
    <property type="entry name" value="Homeodomain-like"/>
    <property type="match status" value="1"/>
</dbReference>
<dbReference type="InterPro" id="IPR009057">
    <property type="entry name" value="Homeodomain-like_sf"/>
</dbReference>
<dbReference type="PROSITE" id="PS51294">
    <property type="entry name" value="HTH_MYB"/>
    <property type="match status" value="1"/>
</dbReference>
<evidence type="ECO:0000256" key="1">
    <source>
        <dbReference type="ARBA" id="ARBA00004123"/>
    </source>
</evidence>
<protein>
    <submittedName>
        <fullName evidence="8">Myb family transcription factor EFM-like isoform X1</fullName>
    </submittedName>
</protein>
<dbReference type="GO" id="GO:0005634">
    <property type="term" value="C:nucleus"/>
    <property type="evidence" value="ECO:0007669"/>
    <property type="project" value="UniProtKB-SubCell"/>
</dbReference>
<dbReference type="InterPro" id="IPR001005">
    <property type="entry name" value="SANT/Myb"/>
</dbReference>
<dbReference type="GeneID" id="111496947"/>
<feature type="compositionally biased region" description="Polar residues" evidence="5">
    <location>
        <begin position="71"/>
        <end position="81"/>
    </location>
</feature>